<evidence type="ECO:0000256" key="1">
    <source>
        <dbReference type="ARBA" id="ARBA00011073"/>
    </source>
</evidence>
<comment type="similarity">
    <text evidence="1 5">Belongs to the peptidase S8 family.</text>
</comment>
<gene>
    <name evidence="7" type="ORF">SAMN05444920_103741</name>
</gene>
<dbReference type="OrthoDB" id="614750at2"/>
<sequence length="291" mass="30347">MKPVISALLLLVLPAPTLDTTTSAAKPVEGRAGAVTLITGDEVRLVEGGHVIERGPGREDVTFAVDQAGDRLRVVPSDAAPLLASGRLDDRLFKVTNLLDFGYDRQEPLPLIISHDGPTARSGVRDRMSTAGARVVRELPSIDALAVQAEGKDRGKFWAELTGRGLKATGVKKIWLDGRMRPTLDRSVPQIGAPAAWARGLTGTEVKVGVVDTGVDATHPDLAGRIAGQRNFTSDPEENDVVGHGTHVASTIVGGGEASGGRNRGVAYGATVLSAKVCGESCPESAIIAGM</sequence>
<dbReference type="Proteomes" id="UP000236732">
    <property type="component" value="Unassembled WGS sequence"/>
</dbReference>
<organism evidence="7 8">
    <name type="scientific">Nonomuraea solani</name>
    <dbReference type="NCBI Taxonomy" id="1144553"/>
    <lineage>
        <taxon>Bacteria</taxon>
        <taxon>Bacillati</taxon>
        <taxon>Actinomycetota</taxon>
        <taxon>Actinomycetes</taxon>
        <taxon>Streptosporangiales</taxon>
        <taxon>Streptosporangiaceae</taxon>
        <taxon>Nonomuraea</taxon>
    </lineage>
</organism>
<dbReference type="GO" id="GO:0006508">
    <property type="term" value="P:proteolysis"/>
    <property type="evidence" value="ECO:0007669"/>
    <property type="project" value="UniProtKB-KW"/>
</dbReference>
<evidence type="ECO:0000256" key="3">
    <source>
        <dbReference type="ARBA" id="ARBA00022801"/>
    </source>
</evidence>
<dbReference type="InterPro" id="IPR000209">
    <property type="entry name" value="Peptidase_S8/S53_dom"/>
</dbReference>
<dbReference type="AlphaFoldDB" id="A0A1H6BY01"/>
<name>A0A1H6BY01_9ACTN</name>
<evidence type="ECO:0000256" key="5">
    <source>
        <dbReference type="PROSITE-ProRule" id="PRU01240"/>
    </source>
</evidence>
<dbReference type="PROSITE" id="PS51892">
    <property type="entry name" value="SUBTILASE"/>
    <property type="match status" value="1"/>
</dbReference>
<reference evidence="7 8" key="1">
    <citation type="submission" date="2016-10" db="EMBL/GenBank/DDBJ databases">
        <authorList>
            <person name="de Groot N.N."/>
        </authorList>
    </citation>
    <scope>NUCLEOTIDE SEQUENCE [LARGE SCALE GENOMIC DNA]</scope>
    <source>
        <strain evidence="7 8">CGMCC 4.7037</strain>
    </source>
</reference>
<dbReference type="GO" id="GO:0004252">
    <property type="term" value="F:serine-type endopeptidase activity"/>
    <property type="evidence" value="ECO:0007669"/>
    <property type="project" value="InterPro"/>
</dbReference>
<dbReference type="InterPro" id="IPR051048">
    <property type="entry name" value="Peptidase_S8/S53_subtilisin"/>
</dbReference>
<accession>A0A1H6BY01</accession>
<dbReference type="EMBL" id="FNVT01000003">
    <property type="protein sequence ID" value="SEG65571.1"/>
    <property type="molecule type" value="Genomic_DNA"/>
</dbReference>
<dbReference type="SUPFAM" id="SSF52743">
    <property type="entry name" value="Subtilisin-like"/>
    <property type="match status" value="1"/>
</dbReference>
<dbReference type="InterPro" id="IPR015500">
    <property type="entry name" value="Peptidase_S8_subtilisin-rel"/>
</dbReference>
<keyword evidence="2" id="KW-0645">Protease</keyword>
<keyword evidence="3" id="KW-0378">Hydrolase</keyword>
<protein>
    <submittedName>
        <fullName evidence="7">Subtilase family protein</fullName>
    </submittedName>
</protein>
<dbReference type="InterPro" id="IPR036852">
    <property type="entry name" value="Peptidase_S8/S53_dom_sf"/>
</dbReference>
<dbReference type="Pfam" id="PF00082">
    <property type="entry name" value="Peptidase_S8"/>
    <property type="match status" value="1"/>
</dbReference>
<keyword evidence="8" id="KW-1185">Reference proteome</keyword>
<feature type="domain" description="Peptidase S8/S53" evidence="6">
    <location>
        <begin position="203"/>
        <end position="282"/>
    </location>
</feature>
<evidence type="ECO:0000259" key="6">
    <source>
        <dbReference type="Pfam" id="PF00082"/>
    </source>
</evidence>
<comment type="caution">
    <text evidence="5">Lacks conserved residue(s) required for the propagation of feature annotation.</text>
</comment>
<evidence type="ECO:0000313" key="8">
    <source>
        <dbReference type="Proteomes" id="UP000236732"/>
    </source>
</evidence>
<dbReference type="PRINTS" id="PR00723">
    <property type="entry name" value="SUBTILISIN"/>
</dbReference>
<proteinExistence type="inferred from homology"/>
<dbReference type="Gene3D" id="3.40.50.200">
    <property type="entry name" value="Peptidase S8/S53 domain"/>
    <property type="match status" value="1"/>
</dbReference>
<dbReference type="PROSITE" id="PS00137">
    <property type="entry name" value="SUBTILASE_HIS"/>
    <property type="match status" value="1"/>
</dbReference>
<dbReference type="PANTHER" id="PTHR43399">
    <property type="entry name" value="SUBTILISIN-RELATED"/>
    <property type="match status" value="1"/>
</dbReference>
<dbReference type="InterPro" id="IPR022398">
    <property type="entry name" value="Peptidase_S8_His-AS"/>
</dbReference>
<dbReference type="InterPro" id="IPR023827">
    <property type="entry name" value="Peptidase_S8_Asp-AS"/>
</dbReference>
<dbReference type="PROSITE" id="PS00136">
    <property type="entry name" value="SUBTILASE_ASP"/>
    <property type="match status" value="1"/>
</dbReference>
<evidence type="ECO:0000313" key="7">
    <source>
        <dbReference type="EMBL" id="SEG65571.1"/>
    </source>
</evidence>
<evidence type="ECO:0000256" key="2">
    <source>
        <dbReference type="ARBA" id="ARBA00022670"/>
    </source>
</evidence>
<dbReference type="PANTHER" id="PTHR43399:SF4">
    <property type="entry name" value="CELL WALL-ASSOCIATED PROTEASE"/>
    <property type="match status" value="1"/>
</dbReference>
<evidence type="ECO:0000256" key="4">
    <source>
        <dbReference type="ARBA" id="ARBA00022825"/>
    </source>
</evidence>
<keyword evidence="4" id="KW-0720">Serine protease</keyword>